<evidence type="ECO:0000256" key="2">
    <source>
        <dbReference type="SAM" id="MobiDB-lite"/>
    </source>
</evidence>
<gene>
    <name evidence="3" type="ORF">PAXRUDRAFT_828360</name>
</gene>
<dbReference type="EMBL" id="KN825131">
    <property type="protein sequence ID" value="KIK94078.1"/>
    <property type="molecule type" value="Genomic_DNA"/>
</dbReference>
<dbReference type="AlphaFoldDB" id="A0A0D0DPU1"/>
<reference evidence="3 4" key="1">
    <citation type="submission" date="2014-04" db="EMBL/GenBank/DDBJ databases">
        <authorList>
            <consortium name="DOE Joint Genome Institute"/>
            <person name="Kuo A."/>
            <person name="Kohler A."/>
            <person name="Jargeat P."/>
            <person name="Nagy L.G."/>
            <person name="Floudas D."/>
            <person name="Copeland A."/>
            <person name="Barry K.W."/>
            <person name="Cichocki N."/>
            <person name="Veneault-Fourrey C."/>
            <person name="LaButti K."/>
            <person name="Lindquist E.A."/>
            <person name="Lipzen A."/>
            <person name="Lundell T."/>
            <person name="Morin E."/>
            <person name="Murat C."/>
            <person name="Sun H."/>
            <person name="Tunlid A."/>
            <person name="Henrissat B."/>
            <person name="Grigoriev I.V."/>
            <person name="Hibbett D.S."/>
            <person name="Martin F."/>
            <person name="Nordberg H.P."/>
            <person name="Cantor M.N."/>
            <person name="Hua S.X."/>
        </authorList>
    </citation>
    <scope>NUCLEOTIDE SEQUENCE [LARGE SCALE GENOMIC DNA]</scope>
    <source>
        <strain evidence="3 4">Ve08.2h10</strain>
    </source>
</reference>
<protein>
    <submittedName>
        <fullName evidence="3">Uncharacterized protein</fullName>
    </submittedName>
</protein>
<evidence type="ECO:0000313" key="3">
    <source>
        <dbReference type="EMBL" id="KIK94078.1"/>
    </source>
</evidence>
<dbReference type="OrthoDB" id="3258282at2759"/>
<accession>A0A0D0DPU1</accession>
<feature type="compositionally biased region" description="Basic and acidic residues" evidence="2">
    <location>
        <begin position="370"/>
        <end position="380"/>
    </location>
</feature>
<proteinExistence type="predicted"/>
<sequence>MHREPSSTTLTHLDYLQASPVRGQLEPQNEVTKKSGWRFLQCTDTPNELKVLLPPRTAHIYALLLKAELAELAKQQDASWERILDVRRLKDRMIRKCQRLAKTYSANNSGAHIPFLTLHAPPDFRLKEMEKWIRHHEDSDALKNMVPNDTLRLRGSFCCDRCANLVPHHHTVSTRRSSIQPKHSVHSRRSSMSERLSPKASPTSSRRPCVSPDNPIHDSPKPSPPGSSILLNESITRKSKAQETRAQERTSTREYNQLEESISSRSANITQERTQFRGHQRSMSIDATRIMVESRLQEETKRTIHTILEDSHELSTDRSDRSLVESYHGVESLGRSSVASPDPLPVPYHGSASAAFMDICHSLDTTRDAPRHKFRWRESSGDDTTPSPPSEDEPSADGMPRPDMPRRRSSLKRNNSDLQMSLAYSTKTVSWAMDRDWVHQMTKYHTAAAQVEHAGEEWGIMCDKYKEELAGLKILRRNVTQTLSKLRLETEKLQREDEVIRDQEEKLRLGYEQLEQKHGQYQAKVKSVLQETEQVLTLCGTKRDDELHRP</sequence>
<dbReference type="Proteomes" id="UP000054538">
    <property type="component" value="Unassembled WGS sequence"/>
</dbReference>
<evidence type="ECO:0000256" key="1">
    <source>
        <dbReference type="SAM" id="Coils"/>
    </source>
</evidence>
<reference evidence="4" key="2">
    <citation type="submission" date="2015-01" db="EMBL/GenBank/DDBJ databases">
        <title>Evolutionary Origins and Diversification of the Mycorrhizal Mutualists.</title>
        <authorList>
            <consortium name="DOE Joint Genome Institute"/>
            <consortium name="Mycorrhizal Genomics Consortium"/>
            <person name="Kohler A."/>
            <person name="Kuo A."/>
            <person name="Nagy L.G."/>
            <person name="Floudas D."/>
            <person name="Copeland A."/>
            <person name="Barry K.W."/>
            <person name="Cichocki N."/>
            <person name="Veneault-Fourrey C."/>
            <person name="LaButti K."/>
            <person name="Lindquist E.A."/>
            <person name="Lipzen A."/>
            <person name="Lundell T."/>
            <person name="Morin E."/>
            <person name="Murat C."/>
            <person name="Riley R."/>
            <person name="Ohm R."/>
            <person name="Sun H."/>
            <person name="Tunlid A."/>
            <person name="Henrissat B."/>
            <person name="Grigoriev I.V."/>
            <person name="Hibbett D.S."/>
            <person name="Martin F."/>
        </authorList>
    </citation>
    <scope>NUCLEOTIDE SEQUENCE [LARGE SCALE GENOMIC DNA]</scope>
    <source>
        <strain evidence="4">Ve08.2h10</strain>
    </source>
</reference>
<feature type="compositionally biased region" description="Polar residues" evidence="2">
    <location>
        <begin position="253"/>
        <end position="269"/>
    </location>
</feature>
<evidence type="ECO:0000313" key="4">
    <source>
        <dbReference type="Proteomes" id="UP000054538"/>
    </source>
</evidence>
<feature type="region of interest" description="Disordered" evidence="2">
    <location>
        <begin position="370"/>
        <end position="417"/>
    </location>
</feature>
<organism evidence="3 4">
    <name type="scientific">Paxillus rubicundulus Ve08.2h10</name>
    <dbReference type="NCBI Taxonomy" id="930991"/>
    <lineage>
        <taxon>Eukaryota</taxon>
        <taxon>Fungi</taxon>
        <taxon>Dikarya</taxon>
        <taxon>Basidiomycota</taxon>
        <taxon>Agaricomycotina</taxon>
        <taxon>Agaricomycetes</taxon>
        <taxon>Agaricomycetidae</taxon>
        <taxon>Boletales</taxon>
        <taxon>Paxilineae</taxon>
        <taxon>Paxillaceae</taxon>
        <taxon>Paxillus</taxon>
    </lineage>
</organism>
<feature type="region of interest" description="Disordered" evidence="2">
    <location>
        <begin position="170"/>
        <end position="269"/>
    </location>
</feature>
<keyword evidence="4" id="KW-1185">Reference proteome</keyword>
<dbReference type="HOGENOM" id="CLU_548636_0_0_1"/>
<name>A0A0D0DPU1_9AGAM</name>
<dbReference type="InParanoid" id="A0A0D0DPU1"/>
<feature type="coiled-coil region" evidence="1">
    <location>
        <begin position="476"/>
        <end position="531"/>
    </location>
</feature>
<keyword evidence="1" id="KW-0175">Coiled coil</keyword>
<feature type="compositionally biased region" description="Basic and acidic residues" evidence="2">
    <location>
        <begin position="240"/>
        <end position="252"/>
    </location>
</feature>